<organism evidence="1 2">
    <name type="scientific">Entomophthora muscae</name>
    <dbReference type="NCBI Taxonomy" id="34485"/>
    <lineage>
        <taxon>Eukaryota</taxon>
        <taxon>Fungi</taxon>
        <taxon>Fungi incertae sedis</taxon>
        <taxon>Zoopagomycota</taxon>
        <taxon>Entomophthoromycotina</taxon>
        <taxon>Entomophthoromycetes</taxon>
        <taxon>Entomophthorales</taxon>
        <taxon>Entomophthoraceae</taxon>
        <taxon>Entomophthora</taxon>
    </lineage>
</organism>
<protein>
    <submittedName>
        <fullName evidence="1">Uncharacterized protein</fullName>
    </submittedName>
</protein>
<evidence type="ECO:0000313" key="1">
    <source>
        <dbReference type="EMBL" id="KAJ9072526.1"/>
    </source>
</evidence>
<dbReference type="Proteomes" id="UP001165960">
    <property type="component" value="Unassembled WGS sequence"/>
</dbReference>
<proteinExistence type="predicted"/>
<accession>A0ACC2TD78</accession>
<reference evidence="1" key="1">
    <citation type="submission" date="2022-04" db="EMBL/GenBank/DDBJ databases">
        <title>Genome of the entomopathogenic fungus Entomophthora muscae.</title>
        <authorList>
            <person name="Elya C."/>
            <person name="Lovett B.R."/>
            <person name="Lee E."/>
            <person name="Macias A.M."/>
            <person name="Hajek A.E."/>
            <person name="De Bivort B.L."/>
            <person name="Kasson M.T."/>
            <person name="De Fine Licht H.H."/>
            <person name="Stajich J.E."/>
        </authorList>
    </citation>
    <scope>NUCLEOTIDE SEQUENCE</scope>
    <source>
        <strain evidence="1">Berkeley</strain>
    </source>
</reference>
<comment type="caution">
    <text evidence="1">The sequence shown here is derived from an EMBL/GenBank/DDBJ whole genome shotgun (WGS) entry which is preliminary data.</text>
</comment>
<gene>
    <name evidence="1" type="ORF">DSO57_1026558</name>
</gene>
<keyword evidence="2" id="KW-1185">Reference proteome</keyword>
<dbReference type="EMBL" id="QTSX02002996">
    <property type="protein sequence ID" value="KAJ9072526.1"/>
    <property type="molecule type" value="Genomic_DNA"/>
</dbReference>
<sequence length="103" mass="10993">MNPPPHRYLGVMYITLTGLINSMVSSRGPWALLGKLLLYIVKLAPILKWALPEGPVGRLPVSSQDPPPQAGSLTGALKEPPLDTSNGMDPSDGNVELQVLPLN</sequence>
<evidence type="ECO:0000313" key="2">
    <source>
        <dbReference type="Proteomes" id="UP001165960"/>
    </source>
</evidence>
<name>A0ACC2TD78_9FUNG</name>